<proteinExistence type="predicted"/>
<gene>
    <name evidence="2" type="ORF">ABB05_15875</name>
</gene>
<organism evidence="2 3">
    <name type="scientific">Lederbergia galactosidilytica</name>
    <dbReference type="NCBI Taxonomy" id="217031"/>
    <lineage>
        <taxon>Bacteria</taxon>
        <taxon>Bacillati</taxon>
        <taxon>Bacillota</taxon>
        <taxon>Bacilli</taxon>
        <taxon>Bacillales</taxon>
        <taxon>Bacillaceae</taxon>
        <taxon>Lederbergia</taxon>
    </lineage>
</organism>
<dbReference type="InterPro" id="IPR000182">
    <property type="entry name" value="GNAT_dom"/>
</dbReference>
<dbReference type="STRING" id="217031.ABB05_15875"/>
<dbReference type="CDD" id="cd04301">
    <property type="entry name" value="NAT_SF"/>
    <property type="match status" value="1"/>
</dbReference>
<comment type="caution">
    <text evidence="2">The sequence shown here is derived from an EMBL/GenBank/DDBJ whole genome shotgun (WGS) entry which is preliminary data.</text>
</comment>
<evidence type="ECO:0000313" key="3">
    <source>
        <dbReference type="Proteomes" id="UP000077881"/>
    </source>
</evidence>
<dbReference type="AlphaFoldDB" id="A0A177ZNU5"/>
<sequence length="285" mass="32553">MSNYKLEQAEKDLFAVYQVIYADADMEMWYDWNTRLNDTTFTDQCFWLMYNNEKIGGAIINNQTVMFPFLVAPFSDRTVFWKALSSCCDEIRHVNGVLQKDIDILLTLGYSIDVTRQVMCCPADASITAKLPAGFSLQNLNEELDRKKIAKVMMEGYKGGIDYKVYGTPDEDEVLKDVEYLLKVYKYRNLSIVLLDEEKEIAGLCIAGISKNMPLGFAEIGDMCVVPKHRNKRLAEYMLKYIRASASEHTQVVKLCVTVGNHAEALYRKVGFYPGPRFANMSKEI</sequence>
<feature type="domain" description="N-acetyltransferase" evidence="1">
    <location>
        <begin position="135"/>
        <end position="285"/>
    </location>
</feature>
<evidence type="ECO:0000313" key="2">
    <source>
        <dbReference type="EMBL" id="OAK68548.1"/>
    </source>
</evidence>
<reference evidence="2 3" key="1">
    <citation type="submission" date="2015-05" db="EMBL/GenBank/DDBJ databases">
        <title>Comparison of genome.</title>
        <authorList>
            <person name="Zheng Z."/>
            <person name="Sun M."/>
        </authorList>
    </citation>
    <scope>NUCLEOTIDE SEQUENCE [LARGE SCALE GENOMIC DNA]</scope>
    <source>
        <strain evidence="2 3">G25-74</strain>
    </source>
</reference>
<dbReference type="OrthoDB" id="156739at2"/>
<protein>
    <recommendedName>
        <fullName evidence="1">N-acetyltransferase domain-containing protein</fullName>
    </recommendedName>
</protein>
<keyword evidence="3" id="KW-1185">Reference proteome</keyword>
<dbReference type="Pfam" id="PF13508">
    <property type="entry name" value="Acetyltransf_7"/>
    <property type="match status" value="1"/>
</dbReference>
<accession>A0A177ZNU5</accession>
<name>A0A177ZNU5_9BACI</name>
<dbReference type="SUPFAM" id="SSF55729">
    <property type="entry name" value="Acyl-CoA N-acyltransferases (Nat)"/>
    <property type="match status" value="1"/>
</dbReference>
<dbReference type="PATRIC" id="fig|217031.6.peg.3426"/>
<dbReference type="PROSITE" id="PS51186">
    <property type="entry name" value="GNAT"/>
    <property type="match status" value="1"/>
</dbReference>
<evidence type="ECO:0000259" key="1">
    <source>
        <dbReference type="PROSITE" id="PS51186"/>
    </source>
</evidence>
<dbReference type="Proteomes" id="UP000077881">
    <property type="component" value="Unassembled WGS sequence"/>
</dbReference>
<dbReference type="Gene3D" id="3.40.630.30">
    <property type="match status" value="1"/>
</dbReference>
<dbReference type="RefSeq" id="WP_064468503.1">
    <property type="nucleotide sequence ID" value="NZ_LDJR01000056.1"/>
</dbReference>
<dbReference type="GO" id="GO:0016747">
    <property type="term" value="F:acyltransferase activity, transferring groups other than amino-acyl groups"/>
    <property type="evidence" value="ECO:0007669"/>
    <property type="project" value="InterPro"/>
</dbReference>
<dbReference type="EMBL" id="LDJR01000056">
    <property type="protein sequence ID" value="OAK68548.1"/>
    <property type="molecule type" value="Genomic_DNA"/>
</dbReference>
<dbReference type="InterPro" id="IPR016181">
    <property type="entry name" value="Acyl_CoA_acyltransferase"/>
</dbReference>